<proteinExistence type="predicted"/>
<dbReference type="Proteomes" id="UP001165960">
    <property type="component" value="Unassembled WGS sequence"/>
</dbReference>
<comment type="caution">
    <text evidence="1">The sequence shown here is derived from an EMBL/GenBank/DDBJ whole genome shotgun (WGS) entry which is preliminary data.</text>
</comment>
<organism evidence="1 2">
    <name type="scientific">Entomophthora muscae</name>
    <dbReference type="NCBI Taxonomy" id="34485"/>
    <lineage>
        <taxon>Eukaryota</taxon>
        <taxon>Fungi</taxon>
        <taxon>Fungi incertae sedis</taxon>
        <taxon>Zoopagomycota</taxon>
        <taxon>Entomophthoromycotina</taxon>
        <taxon>Entomophthoromycetes</taxon>
        <taxon>Entomophthorales</taxon>
        <taxon>Entomophthoraceae</taxon>
        <taxon>Entomophthora</taxon>
    </lineage>
</organism>
<name>A0ACC2UP03_9FUNG</name>
<sequence length="222" mass="24559">MDANPNKSANKSYASFPVTIKTSQESLDTFALLDTGVMGNFLDHSILKLLHIEDYTPSSVLLANKSSIHVNCISCPIEATITRLSFILDYFTICGLACPVIIGYLWCEQAQMNINWDTHQIEFSNLGINSSVPIDQYNTHGHTKLELLSSPGQTNGHHKGLLPVELHHYKGLFSEASCNELLSQKSLDLRIELIPESVPSWGKLYSTNQVQGSALNNILTRA</sequence>
<evidence type="ECO:0000313" key="1">
    <source>
        <dbReference type="EMBL" id="KAJ9088672.1"/>
    </source>
</evidence>
<evidence type="ECO:0000313" key="2">
    <source>
        <dbReference type="Proteomes" id="UP001165960"/>
    </source>
</evidence>
<keyword evidence="2" id="KW-1185">Reference proteome</keyword>
<accession>A0ACC2UP03</accession>
<gene>
    <name evidence="1" type="ORF">DSO57_1020858</name>
</gene>
<reference evidence="1" key="1">
    <citation type="submission" date="2022-04" db="EMBL/GenBank/DDBJ databases">
        <title>Genome of the entomopathogenic fungus Entomophthora muscae.</title>
        <authorList>
            <person name="Elya C."/>
            <person name="Lovett B.R."/>
            <person name="Lee E."/>
            <person name="Macias A.M."/>
            <person name="Hajek A.E."/>
            <person name="De Bivort B.L."/>
            <person name="Kasson M.T."/>
            <person name="De Fine Licht H.H."/>
            <person name="Stajich J.E."/>
        </authorList>
    </citation>
    <scope>NUCLEOTIDE SEQUENCE</scope>
    <source>
        <strain evidence="1">Berkeley</strain>
    </source>
</reference>
<protein>
    <submittedName>
        <fullName evidence="1">Uncharacterized protein</fullName>
    </submittedName>
</protein>
<dbReference type="EMBL" id="QTSX02000099">
    <property type="protein sequence ID" value="KAJ9088672.1"/>
    <property type="molecule type" value="Genomic_DNA"/>
</dbReference>